<dbReference type="InterPro" id="IPR006664">
    <property type="entry name" value="OMP_bac"/>
</dbReference>
<keyword evidence="4" id="KW-0732">Signal</keyword>
<dbReference type="PROSITE" id="PS51123">
    <property type="entry name" value="OMPA_2"/>
    <property type="match status" value="1"/>
</dbReference>
<name>A0A1F6D6D6_HANXR</name>
<evidence type="ECO:0000256" key="3">
    <source>
        <dbReference type="ARBA" id="ARBA00010742"/>
    </source>
</evidence>
<dbReference type="CDD" id="cd07185">
    <property type="entry name" value="OmpA_C-like"/>
    <property type="match status" value="1"/>
</dbReference>
<feature type="domain" description="OmpA-like" evidence="9">
    <location>
        <begin position="406"/>
        <end position="524"/>
    </location>
</feature>
<organism evidence="10 11">
    <name type="scientific">Handelsmanbacteria sp. (strain RIFCSPLOWO2_12_FULL_64_10)</name>
    <dbReference type="NCBI Taxonomy" id="1817868"/>
    <lineage>
        <taxon>Bacteria</taxon>
        <taxon>Candidatus Handelsmaniibacteriota</taxon>
    </lineage>
</organism>
<evidence type="ECO:0000313" key="10">
    <source>
        <dbReference type="EMBL" id="OGG56890.1"/>
    </source>
</evidence>
<evidence type="ECO:0000259" key="9">
    <source>
        <dbReference type="PROSITE" id="PS51123"/>
    </source>
</evidence>
<dbReference type="Gene3D" id="3.40.190.10">
    <property type="entry name" value="Periplasmic binding protein-like II"/>
    <property type="match status" value="2"/>
</dbReference>
<protein>
    <recommendedName>
        <fullName evidence="9">OmpA-like domain-containing protein</fullName>
    </recommendedName>
</protein>
<reference evidence="10 11" key="1">
    <citation type="journal article" date="2016" name="Nat. Commun.">
        <title>Thousands of microbial genomes shed light on interconnected biogeochemical processes in an aquifer system.</title>
        <authorList>
            <person name="Anantharaman K."/>
            <person name="Brown C.T."/>
            <person name="Hug L.A."/>
            <person name="Sharon I."/>
            <person name="Castelle C.J."/>
            <person name="Probst A.J."/>
            <person name="Thomas B.C."/>
            <person name="Singh A."/>
            <person name="Wilkins M.J."/>
            <person name="Karaoz U."/>
            <person name="Brodie E.L."/>
            <person name="Williams K.H."/>
            <person name="Hubbard S.S."/>
            <person name="Banfield J.F."/>
        </authorList>
    </citation>
    <scope>NUCLEOTIDE SEQUENCE [LARGE SCALE GENOMIC DNA]</scope>
    <source>
        <strain evidence="11">RIFCSPLOWO2_12_FULL_64_10</strain>
    </source>
</reference>
<keyword evidence="5 6" id="KW-0472">Membrane</keyword>
<evidence type="ECO:0000256" key="4">
    <source>
        <dbReference type="ARBA" id="ARBA00022729"/>
    </source>
</evidence>
<dbReference type="SUPFAM" id="SSF103088">
    <property type="entry name" value="OmpA-like"/>
    <property type="match status" value="1"/>
</dbReference>
<dbReference type="Pfam" id="PF09084">
    <property type="entry name" value="NMT1"/>
    <property type="match status" value="1"/>
</dbReference>
<dbReference type="PANTHER" id="PTHR30024">
    <property type="entry name" value="ALIPHATIC SULFONATES-BINDING PROTEIN-RELATED"/>
    <property type="match status" value="1"/>
</dbReference>
<proteinExistence type="inferred from homology"/>
<evidence type="ECO:0000256" key="5">
    <source>
        <dbReference type="ARBA" id="ARBA00023136"/>
    </source>
</evidence>
<evidence type="ECO:0000256" key="8">
    <source>
        <dbReference type="SAM" id="Phobius"/>
    </source>
</evidence>
<keyword evidence="8" id="KW-1133">Transmembrane helix</keyword>
<accession>A0A1F6D6D6</accession>
<dbReference type="Gene3D" id="3.30.1330.60">
    <property type="entry name" value="OmpA-like domain"/>
    <property type="match status" value="1"/>
</dbReference>
<evidence type="ECO:0000313" key="11">
    <source>
        <dbReference type="Proteomes" id="UP000178606"/>
    </source>
</evidence>
<dbReference type="GO" id="GO:0016020">
    <property type="term" value="C:membrane"/>
    <property type="evidence" value="ECO:0007669"/>
    <property type="project" value="UniProtKB-SubCell"/>
</dbReference>
<comment type="similarity">
    <text evidence="3">Belongs to the bacterial solute-binding protein SsuA/TauA family.</text>
</comment>
<comment type="caution">
    <text evidence="10">The sequence shown here is derived from an EMBL/GenBank/DDBJ whole genome shotgun (WGS) entry which is preliminary data.</text>
</comment>
<dbReference type="Proteomes" id="UP000178606">
    <property type="component" value="Unassembled WGS sequence"/>
</dbReference>
<keyword evidence="8" id="KW-0812">Transmembrane</keyword>
<dbReference type="InterPro" id="IPR036737">
    <property type="entry name" value="OmpA-like_sf"/>
</dbReference>
<dbReference type="InterPro" id="IPR015168">
    <property type="entry name" value="SsuA/THI5"/>
</dbReference>
<dbReference type="SUPFAM" id="SSF53850">
    <property type="entry name" value="Periplasmic binding protein-like II"/>
    <property type="match status" value="1"/>
</dbReference>
<evidence type="ECO:0000256" key="1">
    <source>
        <dbReference type="ARBA" id="ARBA00004370"/>
    </source>
</evidence>
<dbReference type="PANTHER" id="PTHR30024:SF47">
    <property type="entry name" value="TAURINE-BINDING PERIPLASMIC PROTEIN"/>
    <property type="match status" value="1"/>
</dbReference>
<sequence>MADYGTEGGGKLELRPGVKIFGVLLLLCVIGATVYLNWGRIHRLIGREGTVQPEAGQTVGQGTLAGKADRIRVRVNIWVGCAPGLVANGNLSTQKGSIMDRYGLNVEFKIIDNWTDAASAFATGKVDVMLYTVDVYAKDFYQFTRQGFGSKAFLMVDWSRGADGIIAKPGIHSIEDLAGKIVAYPPYTPSHTLLLDALKHSSLSPTQIDWIVKHAVVTNDGIESALSFAQEKVDAAVAWDPDMTDAMNKRPGSKKILDTRTADRLIADILVVSDAFASKYPEDLAKFAHAWIEGVEYIKKNPAAAHRLIGDVKEFNVPADLAQAMLEGVVLGDYNENLVFFGLGGKVNDFGNIFELAQSNWKDQAVIGGISDFRKAQDTRAIESLRPHYPGPVKMAETTYAPPRPGQEPLMTQQKTIYFATNSAEINPASRVVVDEIGRMMQAYHNTVVDIVGNTDDQGARDYNVALSKRRADAVKGYLRQKYGFPGDRMRTFGNGPDQPVASNDSEDGRALNRRTDIKVYPNPAAR</sequence>
<gene>
    <name evidence="10" type="ORF">A3F84_10910</name>
</gene>
<feature type="transmembrane region" description="Helical" evidence="8">
    <location>
        <begin position="20"/>
        <end position="38"/>
    </location>
</feature>
<dbReference type="GO" id="GO:0042597">
    <property type="term" value="C:periplasmic space"/>
    <property type="evidence" value="ECO:0007669"/>
    <property type="project" value="UniProtKB-SubCell"/>
</dbReference>
<evidence type="ECO:0000256" key="7">
    <source>
        <dbReference type="SAM" id="MobiDB-lite"/>
    </source>
</evidence>
<dbReference type="AlphaFoldDB" id="A0A1F6D6D6"/>
<comment type="subcellular location">
    <subcellularLocation>
        <location evidence="1">Membrane</location>
    </subcellularLocation>
    <subcellularLocation>
        <location evidence="2">Periplasm</location>
    </subcellularLocation>
</comment>
<feature type="region of interest" description="Disordered" evidence="7">
    <location>
        <begin position="488"/>
        <end position="527"/>
    </location>
</feature>
<dbReference type="PRINTS" id="PR01021">
    <property type="entry name" value="OMPADOMAIN"/>
</dbReference>
<feature type="compositionally biased region" description="Basic and acidic residues" evidence="7">
    <location>
        <begin position="507"/>
        <end position="518"/>
    </location>
</feature>
<dbReference type="Pfam" id="PF00691">
    <property type="entry name" value="OmpA"/>
    <property type="match status" value="1"/>
</dbReference>
<evidence type="ECO:0000256" key="2">
    <source>
        <dbReference type="ARBA" id="ARBA00004418"/>
    </source>
</evidence>
<dbReference type="EMBL" id="MFKF01000023">
    <property type="protein sequence ID" value="OGG56890.1"/>
    <property type="molecule type" value="Genomic_DNA"/>
</dbReference>
<dbReference type="InterPro" id="IPR006665">
    <property type="entry name" value="OmpA-like"/>
</dbReference>
<evidence type="ECO:0000256" key="6">
    <source>
        <dbReference type="PROSITE-ProRule" id="PRU00473"/>
    </source>
</evidence>